<dbReference type="AlphaFoldDB" id="A0A6S6U3G2"/>
<dbReference type="PANTHER" id="PTHR32176">
    <property type="entry name" value="XYLOSE ISOMERASE"/>
    <property type="match status" value="1"/>
</dbReference>
<dbReference type="InterPro" id="IPR002641">
    <property type="entry name" value="PNPLA_dom"/>
</dbReference>
<comment type="similarity">
    <text evidence="1">Belongs to the patatin family.</text>
</comment>
<dbReference type="GO" id="GO:0016042">
    <property type="term" value="P:lipid catabolic process"/>
    <property type="evidence" value="ECO:0007669"/>
    <property type="project" value="UniProtKB-UniRule"/>
</dbReference>
<keyword evidence="3" id="KW-0378">Hydrolase</keyword>
<evidence type="ECO:0000256" key="2">
    <source>
        <dbReference type="ARBA" id="ARBA00023098"/>
    </source>
</evidence>
<dbReference type="PANTHER" id="PTHR32176:SF92">
    <property type="entry name" value="XYLOSE ISOMERASE"/>
    <property type="match status" value="1"/>
</dbReference>
<dbReference type="Pfam" id="PF01734">
    <property type="entry name" value="Patatin"/>
    <property type="match status" value="1"/>
</dbReference>
<dbReference type="EMBL" id="CACVAT010000492">
    <property type="protein sequence ID" value="CAA6829035.1"/>
    <property type="molecule type" value="Genomic_DNA"/>
</dbReference>
<evidence type="ECO:0000259" key="4">
    <source>
        <dbReference type="PROSITE" id="PS51635"/>
    </source>
</evidence>
<feature type="short sequence motif" description="DGA/G" evidence="3">
    <location>
        <begin position="193"/>
        <end position="195"/>
    </location>
</feature>
<keyword evidence="3" id="KW-0442">Lipid degradation</keyword>
<name>A0A6S6U3G2_9GAMM</name>
<feature type="short sequence motif" description="GXGXXG" evidence="3">
    <location>
        <begin position="6"/>
        <end position="11"/>
    </location>
</feature>
<keyword evidence="2 3" id="KW-0443">Lipid metabolism</keyword>
<dbReference type="NCBIfam" id="NF041079">
    <property type="entry name" value="CBASS_lipase"/>
    <property type="match status" value="1"/>
</dbReference>
<dbReference type="SUPFAM" id="SSF52151">
    <property type="entry name" value="FabD/lysophospholipase-like"/>
    <property type="match status" value="1"/>
</dbReference>
<dbReference type="CDD" id="cd07199">
    <property type="entry name" value="Pat17_PNPLA8_PNPLA9_like"/>
    <property type="match status" value="1"/>
</dbReference>
<proteinExistence type="inferred from homology"/>
<evidence type="ECO:0000313" key="5">
    <source>
        <dbReference type="EMBL" id="CAA6829035.1"/>
    </source>
</evidence>
<feature type="domain" description="PNPLA" evidence="4">
    <location>
        <begin position="2"/>
        <end position="206"/>
    </location>
</feature>
<dbReference type="Gene3D" id="3.40.1090.10">
    <property type="entry name" value="Cytosolic phospholipase A2 catalytic domain"/>
    <property type="match status" value="1"/>
</dbReference>
<feature type="active site" description="Proton acceptor" evidence="3">
    <location>
        <position position="193"/>
    </location>
</feature>
<evidence type="ECO:0000256" key="3">
    <source>
        <dbReference type="PROSITE-ProRule" id="PRU01161"/>
    </source>
</evidence>
<protein>
    <submittedName>
        <fullName evidence="5">Patatin</fullName>
    </submittedName>
</protein>
<accession>A0A6S6U3G2</accession>
<feature type="active site" description="Nucleophile" evidence="3">
    <location>
        <position position="47"/>
    </location>
</feature>
<dbReference type="InterPro" id="IPR016035">
    <property type="entry name" value="Acyl_Trfase/lysoPLipase"/>
</dbReference>
<reference evidence="5" key="1">
    <citation type="submission" date="2020-01" db="EMBL/GenBank/DDBJ databases">
        <authorList>
            <person name="Meier V. D."/>
            <person name="Meier V D."/>
        </authorList>
    </citation>
    <scope>NUCLEOTIDE SEQUENCE</scope>
    <source>
        <strain evidence="5">HLG_WM_MAG_09</strain>
    </source>
</reference>
<dbReference type="PROSITE" id="PS51635">
    <property type="entry name" value="PNPLA"/>
    <property type="match status" value="1"/>
</dbReference>
<organism evidence="5">
    <name type="scientific">uncultured Thiotrichaceae bacterium</name>
    <dbReference type="NCBI Taxonomy" id="298394"/>
    <lineage>
        <taxon>Bacteria</taxon>
        <taxon>Pseudomonadati</taxon>
        <taxon>Pseudomonadota</taxon>
        <taxon>Gammaproteobacteria</taxon>
        <taxon>Thiotrichales</taxon>
        <taxon>Thiotrichaceae</taxon>
        <taxon>environmental samples</taxon>
    </lineage>
</organism>
<feature type="short sequence motif" description="GXSXG" evidence="3">
    <location>
        <begin position="45"/>
        <end position="49"/>
    </location>
</feature>
<gene>
    <name evidence="5" type="ORF">HELGO_WM21242</name>
</gene>
<evidence type="ECO:0000256" key="1">
    <source>
        <dbReference type="ARBA" id="ARBA00010240"/>
    </source>
</evidence>
<dbReference type="GO" id="GO:0016787">
    <property type="term" value="F:hydrolase activity"/>
    <property type="evidence" value="ECO:0007669"/>
    <property type="project" value="UniProtKB-UniRule"/>
</dbReference>
<sequence>MLSIDGGGLRGLFSASLLNGLTKLASDRFDSDISDFGDEFDLIVGTSTGAILGCGLAYGMPLREIISLYINVGEKIFPRPLPKSKLQALLQNRKKLNEQGDKALRSALQSAFGNKNLASIYHDRNIGLVIPTVNMTTHKAWVFKTPHDPSSSHRDDEYSLVDVCLASSAAPVYRSLAAVKNPGNSSTFDMFADGGLWANNPVLVALIEALRVANSEQNIEVFSVGTSAAPNGSTHSPETPHWGITEWGFGAKAIELSMDAQTSVAGEMADMLAAAIDRNIHIVRFPEPNIPREHAKLLGLDNSSQEAHDLLQQLASTAVDQTNQLINSNNSNGILISKLLGNKDAQH</sequence>